<dbReference type="Proteomes" id="UP000199417">
    <property type="component" value="Unassembled WGS sequence"/>
</dbReference>
<dbReference type="AlphaFoldDB" id="A0A1G6T9F1"/>
<proteinExistence type="predicted"/>
<protein>
    <submittedName>
        <fullName evidence="1">Uncharacterized protein</fullName>
    </submittedName>
</protein>
<reference evidence="1 2" key="1">
    <citation type="submission" date="2016-10" db="EMBL/GenBank/DDBJ databases">
        <authorList>
            <person name="de Groot N.N."/>
        </authorList>
    </citation>
    <scope>NUCLEOTIDE SEQUENCE [LARGE SCALE GENOMIC DNA]</scope>
    <source>
        <strain evidence="1 2">JCM 11308</strain>
    </source>
</reference>
<dbReference type="EMBL" id="FNAB01000003">
    <property type="protein sequence ID" value="SDD25087.1"/>
    <property type="molecule type" value="Genomic_DNA"/>
</dbReference>
<sequence>MLNALSSDLALGSVMTYIDLMDPLKTFLLGLS</sequence>
<organism evidence="1 2">
    <name type="scientific">Rhodococcus tukisamuensis</name>
    <dbReference type="NCBI Taxonomy" id="168276"/>
    <lineage>
        <taxon>Bacteria</taxon>
        <taxon>Bacillati</taxon>
        <taxon>Actinomycetota</taxon>
        <taxon>Actinomycetes</taxon>
        <taxon>Mycobacteriales</taxon>
        <taxon>Nocardiaceae</taxon>
        <taxon>Rhodococcus</taxon>
    </lineage>
</organism>
<name>A0A1G6T9F1_9NOCA</name>
<dbReference type="STRING" id="168276.SAMN05444580_103428"/>
<evidence type="ECO:0000313" key="2">
    <source>
        <dbReference type="Proteomes" id="UP000199417"/>
    </source>
</evidence>
<gene>
    <name evidence="1" type="ORF">SAMN05444580_103428</name>
</gene>
<evidence type="ECO:0000313" key="1">
    <source>
        <dbReference type="EMBL" id="SDD25087.1"/>
    </source>
</evidence>
<keyword evidence="2" id="KW-1185">Reference proteome</keyword>
<accession>A0A1G6T9F1</accession>